<comment type="caution">
    <text evidence="2">The sequence shown here is derived from an EMBL/GenBank/DDBJ whole genome shotgun (WGS) entry which is preliminary data.</text>
</comment>
<protein>
    <submittedName>
        <fullName evidence="2">Uncharacterized protein</fullName>
    </submittedName>
</protein>
<accession>A0A6G0XD28</accession>
<evidence type="ECO:0000256" key="1">
    <source>
        <dbReference type="SAM" id="Phobius"/>
    </source>
</evidence>
<dbReference type="GO" id="GO:0016020">
    <property type="term" value="C:membrane"/>
    <property type="evidence" value="ECO:0007669"/>
    <property type="project" value="TreeGrafter"/>
</dbReference>
<feature type="transmembrane region" description="Helical" evidence="1">
    <location>
        <begin position="217"/>
        <end position="239"/>
    </location>
</feature>
<dbReference type="InterPro" id="IPR040283">
    <property type="entry name" value="DDB_G0292058-like"/>
</dbReference>
<organism evidence="2 3">
    <name type="scientific">Aphanomyces euteiches</name>
    <dbReference type="NCBI Taxonomy" id="100861"/>
    <lineage>
        <taxon>Eukaryota</taxon>
        <taxon>Sar</taxon>
        <taxon>Stramenopiles</taxon>
        <taxon>Oomycota</taxon>
        <taxon>Saprolegniomycetes</taxon>
        <taxon>Saprolegniales</taxon>
        <taxon>Verrucalvaceae</taxon>
        <taxon>Aphanomyces</taxon>
    </lineage>
</organism>
<dbReference type="EMBL" id="VJMJ01000079">
    <property type="protein sequence ID" value="KAF0738091.1"/>
    <property type="molecule type" value="Genomic_DNA"/>
</dbReference>
<feature type="transmembrane region" description="Helical" evidence="1">
    <location>
        <begin position="792"/>
        <end position="816"/>
    </location>
</feature>
<name>A0A6G0XD28_9STRA</name>
<sequence>MAAPIDLSCQLAIFQVCRMHLLRSLCTGALAATALAGYGPHQLRRLVDAPTVSNGTLDSAKKFSQDALKFLTNLRGGDSTFYQHLVTTFKIKWCEIDVKSDGHSDAAEVNALFSGLDDNYLPYYRFVPSASQFALKNSTGQCTQVKKPSADILRLYNNDYCEVKANCYWRDVDPTSLTDRVPVYTTKQGPQPPDGDYRVSDADEFLKTYAKSFGSVVLPPLILLILSIISIILFIICRCCCNKCGGRHGKPGGYTCMEKFLPILFFLLFAIAILVLAALSYVYWGVVTTSVGNIFDFVQSFIDKTIEWTNNLLDPLNHIGSTIISSSDSISTQLDGSGFIEDGLTGITDRLTAFAASTDRVTLPLKCVVGQDAFCTACQVCTNINTQITAVNQQISTAAGSGVSDLKTTRRQIKKTILDAKLTIRNVVKMATTKQQNLIDTLNKNTQPVVDIHKTWNDNTQVLKYAIVALFALSIVVIVLGLLGVLFGLTPLRALVPIMHLAYSIAFIAIIVTFVLAAAFLGVSVLLGDVCQVADILSANWTTVLGDTGKIVDTCFQNTSLLEELDLAPQLAFATSITFPTLDVNSMLSFSSLDQFASTIGSTTSNTFPVDTTLMQTALQGLNNQTSVNQSPCVVSDGRYTLDNILAPWLANGQQPTSGQTGEQYMKNRYSTNNTACANLPTRCGPSATTCQYAAFVTEMWKNVSTLRSIQLGAASFVTNMTTNMTNLVTYVNGWKSNIRGLASNISAIGTSLEGTLIKDVNSIKAQMTCEYVASTYNSIDNEFCVSMVPSFLMIALFLFLMGIFLIPVIITLIIMAKRLRHKHSSGGGSGPDGDTKFK</sequence>
<dbReference type="Proteomes" id="UP000481153">
    <property type="component" value="Unassembled WGS sequence"/>
</dbReference>
<proteinExistence type="predicted"/>
<keyword evidence="1" id="KW-0812">Transmembrane</keyword>
<evidence type="ECO:0000313" key="2">
    <source>
        <dbReference type="EMBL" id="KAF0738091.1"/>
    </source>
</evidence>
<reference evidence="2 3" key="1">
    <citation type="submission" date="2019-07" db="EMBL/GenBank/DDBJ databases">
        <title>Genomics analysis of Aphanomyces spp. identifies a new class of oomycete effector associated with host adaptation.</title>
        <authorList>
            <person name="Gaulin E."/>
        </authorList>
    </citation>
    <scope>NUCLEOTIDE SEQUENCE [LARGE SCALE GENOMIC DNA]</scope>
    <source>
        <strain evidence="2 3">ATCC 201684</strain>
    </source>
</reference>
<feature type="transmembrane region" description="Helical" evidence="1">
    <location>
        <begin position="465"/>
        <end position="489"/>
    </location>
</feature>
<gene>
    <name evidence="2" type="ORF">Ae201684_006080</name>
</gene>
<keyword evidence="1" id="KW-1133">Transmembrane helix</keyword>
<feature type="transmembrane region" description="Helical" evidence="1">
    <location>
        <begin position="260"/>
        <end position="284"/>
    </location>
</feature>
<dbReference type="PANTHER" id="PTHR31414">
    <property type="entry name" value="TRANSMEMBRANE PROTEIN DDB_G0292058"/>
    <property type="match status" value="1"/>
</dbReference>
<dbReference type="VEuPathDB" id="FungiDB:AeMF1_004070"/>
<feature type="transmembrane region" description="Helical" evidence="1">
    <location>
        <begin position="501"/>
        <end position="527"/>
    </location>
</feature>
<keyword evidence="1" id="KW-0472">Membrane</keyword>
<dbReference type="PANTHER" id="PTHR31414:SF18">
    <property type="entry name" value="TRANSMEMBRANE PROTEIN-RELATED"/>
    <property type="match status" value="1"/>
</dbReference>
<evidence type="ECO:0000313" key="3">
    <source>
        <dbReference type="Proteomes" id="UP000481153"/>
    </source>
</evidence>
<dbReference type="AlphaFoldDB" id="A0A6G0XD28"/>
<keyword evidence="3" id="KW-1185">Reference proteome</keyword>